<reference evidence="1 2" key="1">
    <citation type="submission" date="2017-08" db="EMBL/GenBank/DDBJ databases">
        <title>Characterization and complete genome sequence of novel bacteriophage infecting the causal agent of bacterial fruit blotch, Acidovorax citrulli.</title>
        <authorList>
            <person name="Midani A.R."/>
            <person name="Park S.-H."/>
            <person name="Choi T.-J."/>
        </authorList>
    </citation>
    <scope>NUCLEOTIDE SEQUENCE [LARGE SCALE GENOMIC DNA]</scope>
</reference>
<keyword evidence="2" id="KW-1185">Reference proteome</keyword>
<organism evidence="1 2">
    <name type="scientific">Acidovorax phage ACP17</name>
    <dbReference type="NCBI Taxonomy" id="2010329"/>
    <lineage>
        <taxon>Viruses</taxon>
        <taxon>Duplodnaviria</taxon>
        <taxon>Heunggongvirae</taxon>
        <taxon>Uroviricota</taxon>
        <taxon>Caudoviricetes</taxon>
        <taxon>Busanvirus</taxon>
        <taxon>Busanvirus ACP17</taxon>
    </lineage>
</organism>
<evidence type="ECO:0000313" key="1">
    <source>
        <dbReference type="EMBL" id="ASD50481.1"/>
    </source>
</evidence>
<dbReference type="GeneID" id="40085885"/>
<dbReference type="Proteomes" id="UP000224101">
    <property type="component" value="Segment"/>
</dbReference>
<sequence>MKRYSYTEFAQKLADVRLEWFNGLAKTPQEEKILKQAHAELTKACREASDYIVATKMKKTDALMYLAGLSADAWALHKDKLVVMGWGTAQMTQGKVKPEHWAVKELFERAQNILQP</sequence>
<proteinExistence type="predicted"/>
<dbReference type="EMBL" id="KY979132">
    <property type="protein sequence ID" value="ASD50481.1"/>
    <property type="molecule type" value="Genomic_DNA"/>
</dbReference>
<dbReference type="RefSeq" id="YP_009609800.1">
    <property type="nucleotide sequence ID" value="NC_041997.1"/>
</dbReference>
<accession>A0A218M372</accession>
<protein>
    <submittedName>
        <fullName evidence="1">Uncharacterized protein</fullName>
    </submittedName>
</protein>
<evidence type="ECO:0000313" key="2">
    <source>
        <dbReference type="Proteomes" id="UP000224101"/>
    </source>
</evidence>
<name>A0A218M372_9CAUD</name>
<dbReference type="KEGG" id="vg:40085885"/>